<dbReference type="RefSeq" id="WP_310303017.1">
    <property type="nucleotide sequence ID" value="NZ_BAAAXB010000001.1"/>
</dbReference>
<name>A0ABU1PNI2_9PSEU</name>
<dbReference type="EMBL" id="JAVDSG010000001">
    <property type="protein sequence ID" value="MDR6592011.1"/>
    <property type="molecule type" value="Genomic_DNA"/>
</dbReference>
<evidence type="ECO:0000313" key="2">
    <source>
        <dbReference type="EMBL" id="MDR6592011.1"/>
    </source>
</evidence>
<sequence>MSSLGIGVALAAAIPALAVVVVSLIALRGTAPAQRPEIIRALAELIGAARRERRPPRRGRAADAVEAGVPDEPS</sequence>
<organism evidence="2 3">
    <name type="scientific">Saccharothrix longispora</name>
    <dbReference type="NCBI Taxonomy" id="33920"/>
    <lineage>
        <taxon>Bacteria</taxon>
        <taxon>Bacillati</taxon>
        <taxon>Actinomycetota</taxon>
        <taxon>Actinomycetes</taxon>
        <taxon>Pseudonocardiales</taxon>
        <taxon>Pseudonocardiaceae</taxon>
        <taxon>Saccharothrix</taxon>
    </lineage>
</organism>
<evidence type="ECO:0000313" key="3">
    <source>
        <dbReference type="Proteomes" id="UP001268819"/>
    </source>
</evidence>
<gene>
    <name evidence="2" type="ORF">J2S66_000395</name>
</gene>
<feature type="region of interest" description="Disordered" evidence="1">
    <location>
        <begin position="50"/>
        <end position="74"/>
    </location>
</feature>
<reference evidence="2 3" key="1">
    <citation type="submission" date="2023-07" db="EMBL/GenBank/DDBJ databases">
        <title>Sequencing the genomes of 1000 actinobacteria strains.</title>
        <authorList>
            <person name="Klenk H.-P."/>
        </authorList>
    </citation>
    <scope>NUCLEOTIDE SEQUENCE [LARGE SCALE GENOMIC DNA]</scope>
    <source>
        <strain evidence="2 3">DSM 43749</strain>
    </source>
</reference>
<accession>A0ABU1PNI2</accession>
<evidence type="ECO:0000256" key="1">
    <source>
        <dbReference type="SAM" id="MobiDB-lite"/>
    </source>
</evidence>
<proteinExistence type="predicted"/>
<protein>
    <submittedName>
        <fullName evidence="2">Uncharacterized protein</fullName>
    </submittedName>
</protein>
<comment type="caution">
    <text evidence="2">The sequence shown here is derived from an EMBL/GenBank/DDBJ whole genome shotgun (WGS) entry which is preliminary data.</text>
</comment>
<dbReference type="Proteomes" id="UP001268819">
    <property type="component" value="Unassembled WGS sequence"/>
</dbReference>
<keyword evidence="3" id="KW-1185">Reference proteome</keyword>